<dbReference type="EMBL" id="LRGB01001361">
    <property type="protein sequence ID" value="KZS12434.1"/>
    <property type="molecule type" value="Genomic_DNA"/>
</dbReference>
<accession>A0A164VLD0</accession>
<dbReference type="Proteomes" id="UP000076858">
    <property type="component" value="Unassembled WGS sequence"/>
</dbReference>
<evidence type="ECO:0000313" key="3">
    <source>
        <dbReference type="Proteomes" id="UP000076858"/>
    </source>
</evidence>
<gene>
    <name evidence="2" type="ORF">APZ42_022555</name>
</gene>
<feature type="region of interest" description="Disordered" evidence="1">
    <location>
        <begin position="1"/>
        <end position="41"/>
    </location>
</feature>
<name>A0A164VLD0_9CRUS</name>
<sequence length="41" mass="4890">MRKRKQEEDTRFGPTHYSDAAITHSHSLTHSHTHTHTHTRR</sequence>
<dbReference type="AlphaFoldDB" id="A0A164VLD0"/>
<proteinExistence type="predicted"/>
<feature type="compositionally biased region" description="Basic residues" evidence="1">
    <location>
        <begin position="27"/>
        <end position="41"/>
    </location>
</feature>
<evidence type="ECO:0000256" key="1">
    <source>
        <dbReference type="SAM" id="MobiDB-lite"/>
    </source>
</evidence>
<evidence type="ECO:0000313" key="2">
    <source>
        <dbReference type="EMBL" id="KZS12434.1"/>
    </source>
</evidence>
<keyword evidence="3" id="KW-1185">Reference proteome</keyword>
<comment type="caution">
    <text evidence="2">The sequence shown here is derived from an EMBL/GenBank/DDBJ whole genome shotgun (WGS) entry which is preliminary data.</text>
</comment>
<reference evidence="2 3" key="1">
    <citation type="submission" date="2016-03" db="EMBL/GenBank/DDBJ databases">
        <title>EvidentialGene: Evidence-directed Construction of Genes on Genomes.</title>
        <authorList>
            <person name="Gilbert D.G."/>
            <person name="Choi J.-H."/>
            <person name="Mockaitis K."/>
            <person name="Colbourne J."/>
            <person name="Pfrender M."/>
        </authorList>
    </citation>
    <scope>NUCLEOTIDE SEQUENCE [LARGE SCALE GENOMIC DNA]</scope>
    <source>
        <strain evidence="2 3">Xinb3</strain>
        <tissue evidence="2">Complete organism</tissue>
    </source>
</reference>
<feature type="compositionally biased region" description="Basic and acidic residues" evidence="1">
    <location>
        <begin position="1"/>
        <end position="11"/>
    </location>
</feature>
<organism evidence="2 3">
    <name type="scientific">Daphnia magna</name>
    <dbReference type="NCBI Taxonomy" id="35525"/>
    <lineage>
        <taxon>Eukaryota</taxon>
        <taxon>Metazoa</taxon>
        <taxon>Ecdysozoa</taxon>
        <taxon>Arthropoda</taxon>
        <taxon>Crustacea</taxon>
        <taxon>Branchiopoda</taxon>
        <taxon>Diplostraca</taxon>
        <taxon>Cladocera</taxon>
        <taxon>Anomopoda</taxon>
        <taxon>Daphniidae</taxon>
        <taxon>Daphnia</taxon>
    </lineage>
</organism>
<protein>
    <submittedName>
        <fullName evidence="2">Uncharacterized protein</fullName>
    </submittedName>
</protein>